<feature type="transmembrane region" description="Helical" evidence="2">
    <location>
        <begin position="86"/>
        <end position="113"/>
    </location>
</feature>
<dbReference type="Proteomes" id="UP000032434">
    <property type="component" value="Chromosome 1"/>
</dbReference>
<dbReference type="PATRIC" id="fig|35623.3.peg.548"/>
<sequence>MRPDRPNFNVKNEPIPNKGFQTRRQAYSKKEYDRGVDEMDAKNPFLDGTLLSSEKDKDDLEPDFEMEKPYLFQQGNLKRKVRYDKILMLTFLTVFVVGLTFGTIYIILLLLSIV</sequence>
<reference evidence="4" key="1">
    <citation type="submission" date="2014-05" db="EMBL/GenBank/DDBJ databases">
        <authorList>
            <person name="Kube M."/>
        </authorList>
    </citation>
    <scope>NUCLEOTIDE SEQUENCE [LARGE SCALE GENOMIC DNA]</scope>
</reference>
<evidence type="ECO:0000313" key="4">
    <source>
        <dbReference type="Proteomes" id="UP000032434"/>
    </source>
</evidence>
<protein>
    <submittedName>
        <fullName evidence="3">Uncharacterized protein</fullName>
    </submittedName>
</protein>
<feature type="region of interest" description="Disordered" evidence="1">
    <location>
        <begin position="1"/>
        <end position="20"/>
    </location>
</feature>
<dbReference type="KEGG" id="aoc:Aocu_05470"/>
<evidence type="ECO:0000256" key="2">
    <source>
        <dbReference type="SAM" id="Phobius"/>
    </source>
</evidence>
<dbReference type="HOGENOM" id="CLU_2115638_0_0_14"/>
<keyword evidence="2" id="KW-0472">Membrane</keyword>
<dbReference type="InParanoid" id="A0A061A9P0"/>
<dbReference type="AlphaFoldDB" id="A0A061A9P0"/>
<keyword evidence="4" id="KW-1185">Reference proteome</keyword>
<gene>
    <name evidence="3" type="ORF">Aocu_05470</name>
</gene>
<evidence type="ECO:0000313" key="3">
    <source>
        <dbReference type="EMBL" id="CDR30620.1"/>
    </source>
</evidence>
<evidence type="ECO:0000256" key="1">
    <source>
        <dbReference type="SAM" id="MobiDB-lite"/>
    </source>
</evidence>
<accession>A0A061A9P0</accession>
<name>A0A061A9P0_9MOLU</name>
<organism evidence="3 4">
    <name type="scientific">Acholeplasma oculi</name>
    <dbReference type="NCBI Taxonomy" id="35623"/>
    <lineage>
        <taxon>Bacteria</taxon>
        <taxon>Bacillati</taxon>
        <taxon>Mycoplasmatota</taxon>
        <taxon>Mollicutes</taxon>
        <taxon>Acholeplasmatales</taxon>
        <taxon>Acholeplasmataceae</taxon>
        <taxon>Acholeplasma</taxon>
    </lineage>
</organism>
<proteinExistence type="predicted"/>
<keyword evidence="2" id="KW-0812">Transmembrane</keyword>
<dbReference type="RefSeq" id="WP_045749146.1">
    <property type="nucleotide sequence ID" value="NZ_FUZK01000003.1"/>
</dbReference>
<dbReference type="EMBL" id="LK028559">
    <property type="protein sequence ID" value="CDR30620.1"/>
    <property type="molecule type" value="Genomic_DNA"/>
</dbReference>
<keyword evidence="2" id="KW-1133">Transmembrane helix</keyword>